<dbReference type="EMBL" id="KV425945">
    <property type="protein sequence ID" value="KZV96278.1"/>
    <property type="molecule type" value="Genomic_DNA"/>
</dbReference>
<dbReference type="GO" id="GO:0005886">
    <property type="term" value="C:plasma membrane"/>
    <property type="evidence" value="ECO:0007669"/>
    <property type="project" value="TreeGrafter"/>
</dbReference>
<name>A0A165KFZ8_EXIGL</name>
<dbReference type="PANTHER" id="PTHR23112:SF37">
    <property type="entry name" value="G PROTEIN-COUPLED RECEPTOR GPR1"/>
    <property type="match status" value="1"/>
</dbReference>
<comment type="subcellular location">
    <subcellularLocation>
        <location evidence="1">Membrane</location>
        <topology evidence="1">Multi-pass membrane protein</topology>
    </subcellularLocation>
</comment>
<evidence type="ECO:0000256" key="6">
    <source>
        <dbReference type="SAM" id="Phobius"/>
    </source>
</evidence>
<reference evidence="7 8" key="1">
    <citation type="journal article" date="2016" name="Mol. Biol. Evol.">
        <title>Comparative Genomics of Early-Diverging Mushroom-Forming Fungi Provides Insights into the Origins of Lignocellulose Decay Capabilities.</title>
        <authorList>
            <person name="Nagy L.G."/>
            <person name="Riley R."/>
            <person name="Tritt A."/>
            <person name="Adam C."/>
            <person name="Daum C."/>
            <person name="Floudas D."/>
            <person name="Sun H."/>
            <person name="Yadav J.S."/>
            <person name="Pangilinan J."/>
            <person name="Larsson K.H."/>
            <person name="Matsuura K."/>
            <person name="Barry K."/>
            <person name="Labutti K."/>
            <person name="Kuo R."/>
            <person name="Ohm R.A."/>
            <person name="Bhattacharya S.S."/>
            <person name="Shirouzu T."/>
            <person name="Yoshinaga Y."/>
            <person name="Martin F.M."/>
            <person name="Grigoriev I.V."/>
            <person name="Hibbett D.S."/>
        </authorList>
    </citation>
    <scope>NUCLEOTIDE SEQUENCE [LARGE SCALE GENOMIC DNA]</scope>
    <source>
        <strain evidence="7 8">HHB12029</strain>
    </source>
</reference>
<keyword evidence="4 6" id="KW-0472">Membrane</keyword>
<feature type="transmembrane region" description="Helical" evidence="6">
    <location>
        <begin position="201"/>
        <end position="222"/>
    </location>
</feature>
<keyword evidence="8" id="KW-1185">Reference proteome</keyword>
<feature type="transmembrane region" description="Helical" evidence="6">
    <location>
        <begin position="147"/>
        <end position="170"/>
    </location>
</feature>
<feature type="transmembrane region" description="Helical" evidence="6">
    <location>
        <begin position="123"/>
        <end position="140"/>
    </location>
</feature>
<dbReference type="Gene3D" id="1.20.1070.10">
    <property type="entry name" value="Rhodopsin 7-helix transmembrane proteins"/>
    <property type="match status" value="1"/>
</dbReference>
<dbReference type="SUPFAM" id="SSF81321">
    <property type="entry name" value="Family A G protein-coupled receptor-like"/>
    <property type="match status" value="1"/>
</dbReference>
<dbReference type="GO" id="GO:0007189">
    <property type="term" value="P:adenylate cyclase-activating G protein-coupled receptor signaling pathway"/>
    <property type="evidence" value="ECO:0007669"/>
    <property type="project" value="TreeGrafter"/>
</dbReference>
<dbReference type="PANTHER" id="PTHR23112">
    <property type="entry name" value="G PROTEIN-COUPLED RECEPTOR 157-RELATED"/>
    <property type="match status" value="1"/>
</dbReference>
<dbReference type="InParanoid" id="A0A165KFZ8"/>
<feature type="compositionally biased region" description="Pro residues" evidence="5">
    <location>
        <begin position="540"/>
        <end position="555"/>
    </location>
</feature>
<gene>
    <name evidence="7" type="ORF">EXIGLDRAFT_733631</name>
</gene>
<evidence type="ECO:0000256" key="2">
    <source>
        <dbReference type="ARBA" id="ARBA00022692"/>
    </source>
</evidence>
<sequence length="595" mass="65598">MSLVNTTVVKLPHGEYLTSGHYKPGDSEGVVALAIAAGMSCVSVTTLLILLIISATRTFQAPGQVVFIKTHVAAYFVSLLFCDFWQSIGSLLSIRWVAEMGVTTGVSCTAQAAIKNGGNVGTAIWSLVIAMHTFLVLFCGMRPYEPVLYVTLIVVWTLIGLIVVIGPGIVENAARGPYFGISGLWCWITDAYPMQQLLLEYIWMFASAFFSLLLYILVWLKLRGNIVISGRRWKIRRATARTRWDPQTGQGSLEAQVTGITRQMMLYPIAYFIIILPMAACRYANWADDVVPFQAIIFADVIFLLQGFINTVLFFSTRNVIPADHRNIFRIERDEDMEEKGEKVPSHHSKPKKVKPLKIQQAIGVISIEPARAPSPRPAPRVIHAVRPSHTRGLSREELSKVNANYAPVPPPSPPPKAWPSRARKPLKVVNHSNTRWDEDSQWAGVSLLERTPEPRYNHVRNDSRAGSEGSVVSYASEDSRTPLTAGIQTPRSSAPLMLDTFGQVDLPPTVTICSASTASPVSQPRRAPSALALEAATRRPPPTSVPNTARPPTPASAMTGLRRSHSYTSSNDHSRQSHSDSETQHVFLDGRTYI</sequence>
<feature type="transmembrane region" description="Helical" evidence="6">
    <location>
        <begin position="65"/>
        <end position="86"/>
    </location>
</feature>
<evidence type="ECO:0000256" key="4">
    <source>
        <dbReference type="ARBA" id="ARBA00023136"/>
    </source>
</evidence>
<evidence type="ECO:0000256" key="3">
    <source>
        <dbReference type="ARBA" id="ARBA00022989"/>
    </source>
</evidence>
<dbReference type="STRING" id="1314781.A0A165KFZ8"/>
<evidence type="ECO:0000256" key="1">
    <source>
        <dbReference type="ARBA" id="ARBA00004141"/>
    </source>
</evidence>
<feature type="transmembrane region" description="Helical" evidence="6">
    <location>
        <begin position="291"/>
        <end position="316"/>
    </location>
</feature>
<feature type="transmembrane region" description="Helical" evidence="6">
    <location>
        <begin position="30"/>
        <end position="53"/>
    </location>
</feature>
<feature type="transmembrane region" description="Helical" evidence="6">
    <location>
        <begin position="265"/>
        <end position="285"/>
    </location>
</feature>
<protein>
    <submittedName>
        <fullName evidence="7">Uncharacterized protein</fullName>
    </submittedName>
</protein>
<organism evidence="7 8">
    <name type="scientific">Exidia glandulosa HHB12029</name>
    <dbReference type="NCBI Taxonomy" id="1314781"/>
    <lineage>
        <taxon>Eukaryota</taxon>
        <taxon>Fungi</taxon>
        <taxon>Dikarya</taxon>
        <taxon>Basidiomycota</taxon>
        <taxon>Agaricomycotina</taxon>
        <taxon>Agaricomycetes</taxon>
        <taxon>Auriculariales</taxon>
        <taxon>Exidiaceae</taxon>
        <taxon>Exidia</taxon>
    </lineage>
</organism>
<feature type="compositionally biased region" description="Basic and acidic residues" evidence="5">
    <location>
        <begin position="457"/>
        <end position="466"/>
    </location>
</feature>
<accession>A0A165KFZ8</accession>
<evidence type="ECO:0000256" key="5">
    <source>
        <dbReference type="SAM" id="MobiDB-lite"/>
    </source>
</evidence>
<keyword evidence="3 6" id="KW-1133">Transmembrane helix</keyword>
<dbReference type="Proteomes" id="UP000077266">
    <property type="component" value="Unassembled WGS sequence"/>
</dbReference>
<proteinExistence type="predicted"/>
<dbReference type="OrthoDB" id="100006at2759"/>
<feature type="compositionally biased region" description="Basic and acidic residues" evidence="5">
    <location>
        <begin position="573"/>
        <end position="584"/>
    </location>
</feature>
<dbReference type="AlphaFoldDB" id="A0A165KFZ8"/>
<feature type="region of interest" description="Disordered" evidence="5">
    <location>
        <begin position="534"/>
        <end position="595"/>
    </location>
</feature>
<evidence type="ECO:0000313" key="8">
    <source>
        <dbReference type="Proteomes" id="UP000077266"/>
    </source>
</evidence>
<keyword evidence="2 6" id="KW-0812">Transmembrane</keyword>
<dbReference type="GO" id="GO:0004930">
    <property type="term" value="F:G protein-coupled receptor activity"/>
    <property type="evidence" value="ECO:0007669"/>
    <property type="project" value="TreeGrafter"/>
</dbReference>
<feature type="region of interest" description="Disordered" evidence="5">
    <location>
        <begin position="457"/>
        <end position="492"/>
    </location>
</feature>
<evidence type="ECO:0000313" key="7">
    <source>
        <dbReference type="EMBL" id="KZV96278.1"/>
    </source>
</evidence>